<protein>
    <recommendedName>
        <fullName evidence="3">NAD-dependent epimerase/dehydratase domain-containing protein</fullName>
    </recommendedName>
</protein>
<gene>
    <name evidence="1" type="ORF">OC842_004778</name>
</gene>
<comment type="caution">
    <text evidence="1">The sequence shown here is derived from an EMBL/GenBank/DDBJ whole genome shotgun (WGS) entry which is preliminary data.</text>
</comment>
<dbReference type="Proteomes" id="UP001176521">
    <property type="component" value="Unassembled WGS sequence"/>
</dbReference>
<reference evidence="1" key="1">
    <citation type="journal article" date="2023" name="PhytoFront">
        <title>Draft Genome Resources of Seven Strains of Tilletia horrida, Causal Agent of Kernel Smut of Rice.</title>
        <authorList>
            <person name="Khanal S."/>
            <person name="Antony Babu S."/>
            <person name="Zhou X.G."/>
        </authorList>
    </citation>
    <scope>NUCLEOTIDE SEQUENCE</scope>
    <source>
        <strain evidence="1">TX3</strain>
    </source>
</reference>
<name>A0AAN6JJ01_9BASI</name>
<accession>A0AAN6JJ01</accession>
<evidence type="ECO:0008006" key="3">
    <source>
        <dbReference type="Google" id="ProtNLM"/>
    </source>
</evidence>
<dbReference type="SUPFAM" id="SSF51735">
    <property type="entry name" value="NAD(P)-binding Rossmann-fold domains"/>
    <property type="match status" value="1"/>
</dbReference>
<evidence type="ECO:0000313" key="1">
    <source>
        <dbReference type="EMBL" id="KAK0527684.1"/>
    </source>
</evidence>
<evidence type="ECO:0000313" key="2">
    <source>
        <dbReference type="Proteomes" id="UP001176521"/>
    </source>
</evidence>
<keyword evidence="2" id="KW-1185">Reference proteome</keyword>
<sequence length="444" mass="49436">MSNTSSHADAVSVLICGGMQHLARPLLWFLAEDKDATTTRRTGPQIKHVRMVDKFIVSQAGSSLWIDPRTLKTLQDPRFDYKQVNLMNREAAQKVFRAPDGGGYDIVFDLTGEGAGLGTNLSSQMLYDRTTKLARQLAEIAAAEGVKAYLRDTGGYLTIKPDEAALKEDQVAGRTVKSRKAFWWHEAERAVADVPGLNLVITRSAGIWGPFQYVSPLMPRLYMGQVYEWHKEPMKLLWGPELRVHSVHTFDYCAAAWQLACWMAQRGRAAADAEAGEPIGRIEYSGKDEDEIKRILSQAQDICPRDKTPRAPVFNVVDGDNTDQGKILETVGKAFNIETGFVNTAITTWARLNLSSVVDDVNAKHFDMVFDMLKHTHPPVTHETSPLTSFLDAEALANRALALDGSKLRRTIGWAPTRHLSAEELLAIRAEFRQSGGAWPSFRE</sequence>
<proteinExistence type="predicted"/>
<dbReference type="InterPro" id="IPR036291">
    <property type="entry name" value="NAD(P)-bd_dom_sf"/>
</dbReference>
<dbReference type="AlphaFoldDB" id="A0AAN6JJ01"/>
<organism evidence="1 2">
    <name type="scientific">Tilletia horrida</name>
    <dbReference type="NCBI Taxonomy" id="155126"/>
    <lineage>
        <taxon>Eukaryota</taxon>
        <taxon>Fungi</taxon>
        <taxon>Dikarya</taxon>
        <taxon>Basidiomycota</taxon>
        <taxon>Ustilaginomycotina</taxon>
        <taxon>Exobasidiomycetes</taxon>
        <taxon>Tilletiales</taxon>
        <taxon>Tilletiaceae</taxon>
        <taxon>Tilletia</taxon>
    </lineage>
</organism>
<dbReference type="EMBL" id="JAPDMQ010000300">
    <property type="protein sequence ID" value="KAK0527684.1"/>
    <property type="molecule type" value="Genomic_DNA"/>
</dbReference>
<dbReference type="Gene3D" id="3.40.50.720">
    <property type="entry name" value="NAD(P)-binding Rossmann-like Domain"/>
    <property type="match status" value="1"/>
</dbReference>